<name>A0A6A6HQJ2_9PLEO</name>
<accession>A0A6A6HQJ2</accession>
<reference evidence="2" key="1">
    <citation type="journal article" date="2020" name="Stud. Mycol.">
        <title>101 Dothideomycetes genomes: a test case for predicting lifestyles and emergence of pathogens.</title>
        <authorList>
            <person name="Haridas S."/>
            <person name="Albert R."/>
            <person name="Binder M."/>
            <person name="Bloem J."/>
            <person name="Labutti K."/>
            <person name="Salamov A."/>
            <person name="Andreopoulos B."/>
            <person name="Baker S."/>
            <person name="Barry K."/>
            <person name="Bills G."/>
            <person name="Bluhm B."/>
            <person name="Cannon C."/>
            <person name="Castanera R."/>
            <person name="Culley D."/>
            <person name="Daum C."/>
            <person name="Ezra D."/>
            <person name="Gonzalez J."/>
            <person name="Henrissat B."/>
            <person name="Kuo A."/>
            <person name="Liang C."/>
            <person name="Lipzen A."/>
            <person name="Lutzoni F."/>
            <person name="Magnuson J."/>
            <person name="Mondo S."/>
            <person name="Nolan M."/>
            <person name="Ohm R."/>
            <person name="Pangilinan J."/>
            <person name="Park H.-J."/>
            <person name="Ramirez L."/>
            <person name="Alfaro M."/>
            <person name="Sun H."/>
            <person name="Tritt A."/>
            <person name="Yoshinaga Y."/>
            <person name="Zwiers L.-H."/>
            <person name="Turgeon B."/>
            <person name="Goodwin S."/>
            <person name="Spatafora J."/>
            <person name="Crous P."/>
            <person name="Grigoriev I."/>
        </authorList>
    </citation>
    <scope>NUCLEOTIDE SEQUENCE</scope>
    <source>
        <strain evidence="2">CBS 122368</strain>
    </source>
</reference>
<evidence type="ECO:0000313" key="2">
    <source>
        <dbReference type="EMBL" id="KAF2240291.1"/>
    </source>
</evidence>
<keyword evidence="3" id="KW-1185">Reference proteome</keyword>
<feature type="compositionally biased region" description="Basic residues" evidence="1">
    <location>
        <begin position="1"/>
        <end position="12"/>
    </location>
</feature>
<dbReference type="OrthoDB" id="62952at2759"/>
<gene>
    <name evidence="2" type="ORF">BU26DRAFT_512375</name>
</gene>
<proteinExistence type="predicted"/>
<evidence type="ECO:0000256" key="1">
    <source>
        <dbReference type="SAM" id="MobiDB-lite"/>
    </source>
</evidence>
<dbReference type="GeneID" id="54580698"/>
<feature type="region of interest" description="Disordered" evidence="1">
    <location>
        <begin position="1"/>
        <end position="21"/>
    </location>
</feature>
<dbReference type="Proteomes" id="UP000800094">
    <property type="component" value="Unassembled WGS sequence"/>
</dbReference>
<dbReference type="AlphaFoldDB" id="A0A6A6HQJ2"/>
<dbReference type="EMBL" id="ML987221">
    <property type="protein sequence ID" value="KAF2240291.1"/>
    <property type="molecule type" value="Genomic_DNA"/>
</dbReference>
<sequence length="294" mass="34037">MKTRGGSNRRRWPGPGPLLKNSTQTVTLDWYTPTWSAKESSHASECTLHFGDQSPFEWERKAWLRRGLRKHSNLRARCAAILQCGHRCGRPFLRTSTRDQQWTCCGAHGEYLPKRQPILLKLPGELRNEIYKHAFPPFLGLFPQDERSRSSIGLLGGGHLLPLGHYPSLGCRALEFLRFLGRKAFGYVREIEMRIDLEDSWNGSRAILRDFADTLHTERMTQRSLTVKFATTKMLTCEQEEIEFCRFLQALREVPQFQDIIFEVANPSLREGKVGQQLERRARAIRDSLLRRQT</sequence>
<protein>
    <submittedName>
        <fullName evidence="2">Uncharacterized protein</fullName>
    </submittedName>
</protein>
<evidence type="ECO:0000313" key="3">
    <source>
        <dbReference type="Proteomes" id="UP000800094"/>
    </source>
</evidence>
<organism evidence="2 3">
    <name type="scientific">Trematosphaeria pertusa</name>
    <dbReference type="NCBI Taxonomy" id="390896"/>
    <lineage>
        <taxon>Eukaryota</taxon>
        <taxon>Fungi</taxon>
        <taxon>Dikarya</taxon>
        <taxon>Ascomycota</taxon>
        <taxon>Pezizomycotina</taxon>
        <taxon>Dothideomycetes</taxon>
        <taxon>Pleosporomycetidae</taxon>
        <taxon>Pleosporales</taxon>
        <taxon>Massarineae</taxon>
        <taxon>Trematosphaeriaceae</taxon>
        <taxon>Trematosphaeria</taxon>
    </lineage>
</organism>
<dbReference type="RefSeq" id="XP_033675295.1">
    <property type="nucleotide sequence ID" value="XM_033827368.1"/>
</dbReference>